<keyword evidence="11" id="KW-1185">Reference proteome</keyword>
<dbReference type="InterPro" id="IPR012910">
    <property type="entry name" value="Plug_dom"/>
</dbReference>
<dbReference type="Gene3D" id="2.40.170.20">
    <property type="entry name" value="TonB-dependent receptor, beta-barrel domain"/>
    <property type="match status" value="1"/>
</dbReference>
<dbReference type="Pfam" id="PF25183">
    <property type="entry name" value="OMP_b-brl_4"/>
    <property type="match status" value="2"/>
</dbReference>
<evidence type="ECO:0000256" key="4">
    <source>
        <dbReference type="ARBA" id="ARBA00022692"/>
    </source>
</evidence>
<comment type="caution">
    <text evidence="10">The sequence shown here is derived from an EMBL/GenBank/DDBJ whole genome shotgun (WGS) entry which is preliminary data.</text>
</comment>
<sequence>MKISFRNSALALSVALALGTSIPASAQDTSSGMRGNVQNEAGQVIANARIEIVHEPSGSRSTATSNAQGQFVASGLRVGGPYTITVTSDQGTQTYQNVFLSLGDLYRLNAVVEDQEVEDERYERIAVRGTSTTLDYTRTGPASTFSASDIDAMPMFNRDLKDVVRVNPLVVVGTDDAFSTSIAGANNRFNSLSVDGMRQDDDFGLNANGYPSARGPIPIEALDQISVSIAPYQAKVGGFTGGGISAVTRSGTNEWTGSVFAEYASDSMAGRVNPPGRDKFDLDPYKEQTIGFGVGGPLIEDTLFFFAAYEKWDSDFVSTGWGPFDADNVSNLADISEADLNAVRDIASSQYGVSPGNWNTYPDEDDEKLLIKLDWNINQDHRASLTYQHTESFQVRQAGSQASLLNLSSNGYGITDTLNMATASLYSDWTNEFSTDIRLGFKQHENRQVSLDDQSYGQVTVATDTGSVRLGPDIFRHANELDNDLLQFRANGEYLLGDHTIEFGWEHEQLDVFNMFVRRSLGEFDFASIDDFLDGNASSVRYENAVSNNPRDGAASFKYATNSLYIQDRWMVNYDLTLDFGLRYERISTSDKPNYNENFEQRYGFSNQQTFDGLDLWLPRVGFNYAFSDALNIRGGFGRFGGGRPNVWLSNSYTNDGINITSSSLNGQAFSGVDITQVPQAMQDSLVAGDGRVDVVDPNFKMPSEWKYSIGFDYLADLGWLGYDWVITGDYIYTDKESEAFYQDLGRGDMDPIVAPDGRLIYESGSRKDIMLTNADSGRSNILALGASKQWDNLALTLGYAYQDITDIGGFGSSQATSSYDRYATLNRDQANIGTSRFETTHRLNLLLTYTREFFSGYESRFTLYAERRSGERFSYTGYNDGSFGFGSDDRIGHLLYIPDGPNDNVRFEGWDYADFAALVQENGLSSYAGSVTPRNSGSTRYVNIVDFKFEQQVPGFSENHRGSVFFEIKNLLNLIDSSQGRQFGTGYPAYYNLANIDYDAAADEYIYSPATTRSNEPETFRAKASTWQAKVGVRYRF</sequence>
<dbReference type="GO" id="GO:0044718">
    <property type="term" value="P:siderophore transmembrane transport"/>
    <property type="evidence" value="ECO:0007669"/>
    <property type="project" value="TreeGrafter"/>
</dbReference>
<evidence type="ECO:0000256" key="5">
    <source>
        <dbReference type="ARBA" id="ARBA00023136"/>
    </source>
</evidence>
<dbReference type="Gene3D" id="2.170.130.10">
    <property type="entry name" value="TonB-dependent receptor, plug domain"/>
    <property type="match status" value="1"/>
</dbReference>
<evidence type="ECO:0000259" key="8">
    <source>
        <dbReference type="Pfam" id="PF07715"/>
    </source>
</evidence>
<dbReference type="InterPro" id="IPR039426">
    <property type="entry name" value="TonB-dep_rcpt-like"/>
</dbReference>
<keyword evidence="2" id="KW-0813">Transport</keyword>
<feature type="domain" description="TonB-dependent transporter Oar-like beta-barrel" evidence="9">
    <location>
        <begin position="247"/>
        <end position="313"/>
    </location>
</feature>
<dbReference type="SUPFAM" id="SSF56935">
    <property type="entry name" value="Porins"/>
    <property type="match status" value="1"/>
</dbReference>
<feature type="domain" description="TonB-dependent transporter Oar-like beta-barrel" evidence="9">
    <location>
        <begin position="333"/>
        <end position="858"/>
    </location>
</feature>
<proteinExistence type="predicted"/>
<evidence type="ECO:0000256" key="3">
    <source>
        <dbReference type="ARBA" id="ARBA00022452"/>
    </source>
</evidence>
<dbReference type="RefSeq" id="WP_126804264.1">
    <property type="nucleotide sequence ID" value="NZ_PIPL01000003.1"/>
</dbReference>
<dbReference type="GO" id="GO:0009279">
    <property type="term" value="C:cell outer membrane"/>
    <property type="evidence" value="ECO:0007669"/>
    <property type="project" value="UniProtKB-SubCell"/>
</dbReference>
<comment type="subcellular location">
    <subcellularLocation>
        <location evidence="1">Cell outer membrane</location>
        <topology evidence="1">Multi-pass membrane protein</topology>
    </subcellularLocation>
</comment>
<evidence type="ECO:0000313" key="10">
    <source>
        <dbReference type="EMBL" id="RUO23844.1"/>
    </source>
</evidence>
<keyword evidence="5" id="KW-0472">Membrane</keyword>
<dbReference type="InterPro" id="IPR037066">
    <property type="entry name" value="Plug_dom_sf"/>
</dbReference>
<dbReference type="GO" id="GO:0015344">
    <property type="term" value="F:siderophore uptake transmembrane transporter activity"/>
    <property type="evidence" value="ECO:0007669"/>
    <property type="project" value="TreeGrafter"/>
</dbReference>
<dbReference type="PANTHER" id="PTHR30069">
    <property type="entry name" value="TONB-DEPENDENT OUTER MEMBRANE RECEPTOR"/>
    <property type="match status" value="1"/>
</dbReference>
<dbReference type="Pfam" id="PF07715">
    <property type="entry name" value="Plug"/>
    <property type="match status" value="1"/>
</dbReference>
<dbReference type="Pfam" id="PF13620">
    <property type="entry name" value="CarboxypepD_reg"/>
    <property type="match status" value="1"/>
</dbReference>
<feature type="signal peptide" evidence="7">
    <location>
        <begin position="1"/>
        <end position="26"/>
    </location>
</feature>
<gene>
    <name evidence="10" type="ORF">CWE09_11875</name>
</gene>
<protein>
    <submittedName>
        <fullName evidence="10">Cell envelope biogenesis protein OmpA</fullName>
    </submittedName>
</protein>
<dbReference type="SUPFAM" id="SSF49464">
    <property type="entry name" value="Carboxypeptidase regulatory domain-like"/>
    <property type="match status" value="1"/>
</dbReference>
<dbReference type="InterPro" id="IPR008969">
    <property type="entry name" value="CarboxyPept-like_regulatory"/>
</dbReference>
<keyword evidence="3" id="KW-1134">Transmembrane beta strand</keyword>
<dbReference type="OrthoDB" id="9768147at2"/>
<dbReference type="AlphaFoldDB" id="A0A432W395"/>
<organism evidence="10 11">
    <name type="scientific">Aliidiomarina minuta</name>
    <dbReference type="NCBI Taxonomy" id="880057"/>
    <lineage>
        <taxon>Bacteria</taxon>
        <taxon>Pseudomonadati</taxon>
        <taxon>Pseudomonadota</taxon>
        <taxon>Gammaproteobacteria</taxon>
        <taxon>Alteromonadales</taxon>
        <taxon>Idiomarinaceae</taxon>
        <taxon>Aliidiomarina</taxon>
    </lineage>
</organism>
<keyword evidence="7" id="KW-0732">Signal</keyword>
<evidence type="ECO:0000256" key="6">
    <source>
        <dbReference type="ARBA" id="ARBA00023237"/>
    </source>
</evidence>
<dbReference type="InterPro" id="IPR057601">
    <property type="entry name" value="Oar-like_b-barrel"/>
</dbReference>
<dbReference type="EMBL" id="PIPL01000003">
    <property type="protein sequence ID" value="RUO23844.1"/>
    <property type="molecule type" value="Genomic_DNA"/>
</dbReference>
<evidence type="ECO:0000256" key="7">
    <source>
        <dbReference type="SAM" id="SignalP"/>
    </source>
</evidence>
<evidence type="ECO:0000259" key="9">
    <source>
        <dbReference type="Pfam" id="PF25183"/>
    </source>
</evidence>
<evidence type="ECO:0000313" key="11">
    <source>
        <dbReference type="Proteomes" id="UP000288293"/>
    </source>
</evidence>
<keyword evidence="4" id="KW-0812">Transmembrane</keyword>
<dbReference type="InterPro" id="IPR036942">
    <property type="entry name" value="Beta-barrel_TonB_sf"/>
</dbReference>
<name>A0A432W395_9GAMM</name>
<accession>A0A432W395</accession>
<dbReference type="Gene3D" id="2.60.40.1120">
    <property type="entry name" value="Carboxypeptidase-like, regulatory domain"/>
    <property type="match status" value="1"/>
</dbReference>
<feature type="domain" description="TonB-dependent receptor plug" evidence="8">
    <location>
        <begin position="139"/>
        <end position="244"/>
    </location>
</feature>
<keyword evidence="6" id="KW-0998">Cell outer membrane</keyword>
<reference evidence="10 11" key="1">
    <citation type="journal article" date="2011" name="Front. Microbiol.">
        <title>Genomic signatures of strain selection and enhancement in Bacillus atrophaeus var. globigii, a historical biowarfare simulant.</title>
        <authorList>
            <person name="Gibbons H.S."/>
            <person name="Broomall S.M."/>
            <person name="McNew L.A."/>
            <person name="Daligault H."/>
            <person name="Chapman C."/>
            <person name="Bruce D."/>
            <person name="Karavis M."/>
            <person name="Krepps M."/>
            <person name="McGregor P.A."/>
            <person name="Hong C."/>
            <person name="Park K.H."/>
            <person name="Akmal A."/>
            <person name="Feldman A."/>
            <person name="Lin J.S."/>
            <person name="Chang W.E."/>
            <person name="Higgs B.W."/>
            <person name="Demirev P."/>
            <person name="Lindquist J."/>
            <person name="Liem A."/>
            <person name="Fochler E."/>
            <person name="Read T.D."/>
            <person name="Tapia R."/>
            <person name="Johnson S."/>
            <person name="Bishop-Lilly K.A."/>
            <person name="Detter C."/>
            <person name="Han C."/>
            <person name="Sozhamannan S."/>
            <person name="Rosenzweig C.N."/>
            <person name="Skowronski E.W."/>
        </authorList>
    </citation>
    <scope>NUCLEOTIDE SEQUENCE [LARGE SCALE GENOMIC DNA]</scope>
    <source>
        <strain evidence="10 11">MLST1</strain>
    </source>
</reference>
<feature type="chain" id="PRO_5019269197" evidence="7">
    <location>
        <begin position="27"/>
        <end position="1038"/>
    </location>
</feature>
<evidence type="ECO:0000256" key="2">
    <source>
        <dbReference type="ARBA" id="ARBA00022448"/>
    </source>
</evidence>
<dbReference type="Proteomes" id="UP000288293">
    <property type="component" value="Unassembled WGS sequence"/>
</dbReference>
<evidence type="ECO:0000256" key="1">
    <source>
        <dbReference type="ARBA" id="ARBA00004571"/>
    </source>
</evidence>
<dbReference type="PANTHER" id="PTHR30069:SF46">
    <property type="entry name" value="OAR PROTEIN"/>
    <property type="match status" value="1"/>
</dbReference>